<dbReference type="Pfam" id="PF01029">
    <property type="entry name" value="NusB"/>
    <property type="match status" value="1"/>
</dbReference>
<feature type="binding site" evidence="5">
    <location>
        <position position="337"/>
    </location>
    <ligand>
        <name>S-adenosyl-L-methionine</name>
        <dbReference type="ChEBI" id="CHEBI:59789"/>
    </ligand>
</feature>
<feature type="binding site" evidence="5">
    <location>
        <position position="320"/>
    </location>
    <ligand>
        <name>S-adenosyl-L-methionine</name>
        <dbReference type="ChEBI" id="CHEBI:59789"/>
    </ligand>
</feature>
<dbReference type="Gene3D" id="3.40.50.150">
    <property type="entry name" value="Vaccinia Virus protein VP39"/>
    <property type="match status" value="1"/>
</dbReference>
<proteinExistence type="inferred from homology"/>
<dbReference type="SUPFAM" id="SSF53335">
    <property type="entry name" value="S-adenosyl-L-methionine-dependent methyltransferases"/>
    <property type="match status" value="1"/>
</dbReference>
<reference evidence="8 9" key="1">
    <citation type="submission" date="2020-07" db="EMBL/GenBank/DDBJ databases">
        <title>Genomic Encyclopedia of Type Strains, Phase IV (KMG-V): Genome sequencing to study the core and pangenomes of soil and plant-associated prokaryotes.</title>
        <authorList>
            <person name="Whitman W."/>
        </authorList>
    </citation>
    <scope>NUCLEOTIDE SEQUENCE [LARGE SCALE GENOMIC DNA]</scope>
    <source>
        <strain evidence="8 9">M8UP30</strain>
    </source>
</reference>
<evidence type="ECO:0000259" key="7">
    <source>
        <dbReference type="PROSITE" id="PS51686"/>
    </source>
</evidence>
<dbReference type="Gene3D" id="1.10.940.10">
    <property type="entry name" value="NusB-like"/>
    <property type="match status" value="1"/>
</dbReference>
<dbReference type="GO" id="GO:0001510">
    <property type="term" value="P:RNA methylation"/>
    <property type="evidence" value="ECO:0007669"/>
    <property type="project" value="InterPro"/>
</dbReference>
<dbReference type="GO" id="GO:0006355">
    <property type="term" value="P:regulation of DNA-templated transcription"/>
    <property type="evidence" value="ECO:0007669"/>
    <property type="project" value="InterPro"/>
</dbReference>
<dbReference type="PROSITE" id="PS51686">
    <property type="entry name" value="SAM_MT_RSMB_NOP"/>
    <property type="match status" value="1"/>
</dbReference>
<dbReference type="AlphaFoldDB" id="A0A7Y9NKV9"/>
<gene>
    <name evidence="8" type="ORF">HDF12_001599</name>
</gene>
<dbReference type="Proteomes" id="UP000534186">
    <property type="component" value="Unassembled WGS sequence"/>
</dbReference>
<comment type="caution">
    <text evidence="8">The sequence shown here is derived from an EMBL/GenBank/DDBJ whole genome shotgun (WGS) entry which is preliminary data.</text>
</comment>
<feature type="active site" description="Nucleophile" evidence="5">
    <location>
        <position position="390"/>
    </location>
</feature>
<dbReference type="InterPro" id="IPR049560">
    <property type="entry name" value="MeTrfase_RsmB-F_NOP2_cat"/>
</dbReference>
<dbReference type="InterPro" id="IPR006027">
    <property type="entry name" value="NusB_RsmB_TIM44"/>
</dbReference>
<evidence type="ECO:0000256" key="6">
    <source>
        <dbReference type="SAM" id="MobiDB-lite"/>
    </source>
</evidence>
<keyword evidence="1 5" id="KW-0489">Methyltransferase</keyword>
<keyword evidence="3 5" id="KW-0949">S-adenosyl-L-methionine</keyword>
<dbReference type="GO" id="GO:0008173">
    <property type="term" value="F:RNA methyltransferase activity"/>
    <property type="evidence" value="ECO:0007669"/>
    <property type="project" value="InterPro"/>
</dbReference>
<dbReference type="CDD" id="cd02440">
    <property type="entry name" value="AdoMet_MTases"/>
    <property type="match status" value="1"/>
</dbReference>
<feature type="domain" description="SAM-dependent MTase RsmB/NOP-type" evidence="7">
    <location>
        <begin position="173"/>
        <end position="461"/>
    </location>
</feature>
<sequence>MKDESTSGGGKRKRGAGAGKPGAVKAVSGKAVVARKRPVSAGPTASVEAAVAKITPARLAAFEILKLVGENKGHSDELLHSPRVDGLSPEDRNLTTALVMGVLRWQIALDARVRGLLQRPEQRLAEPVAIALRMGAFQLLHLERIPAHAALSESVELCRAAGEPHATGMVNAVLRKLAGTQKPGVRMHESVAAFAERLGHPRWLVERWVAAYGREAALKICEADQQEPAEGGMFVERGGDWPVMDDGSRLVGEIAAAAMPEAKRVWDCCAAPGGKTLILAKRLGGAEIVASDVSVKRLAQAQARLRRYAYAERVRFSVADASDAKSVAGEFDLILCDVPCSGTGTMAGNPEIRHRLKVEEFVRQAERQRTILKGALKRLARGGRLVYSTCSLEAEECEGVVDAVVGAGGVVRVPVDGVMAELAERGVLSGEMGSAVRDGALRTLPGVHGGDGFYAVMLERK</sequence>
<dbReference type="SUPFAM" id="SSF48013">
    <property type="entry name" value="NusB-like"/>
    <property type="match status" value="1"/>
</dbReference>
<accession>A0A7Y9NKV9</accession>
<evidence type="ECO:0000313" key="8">
    <source>
        <dbReference type="EMBL" id="NYF51234.1"/>
    </source>
</evidence>
<dbReference type="InterPro" id="IPR035926">
    <property type="entry name" value="NusB-like_sf"/>
</dbReference>
<dbReference type="PANTHER" id="PTHR22807">
    <property type="entry name" value="NOP2 YEAST -RELATED NOL1/NOP2/FMU SUN DOMAIN-CONTAINING"/>
    <property type="match status" value="1"/>
</dbReference>
<dbReference type="Pfam" id="PF01189">
    <property type="entry name" value="Methyltr_RsmB-F"/>
    <property type="match status" value="1"/>
</dbReference>
<organism evidence="8 9">
    <name type="scientific">Tunturiibacter lichenicola</name>
    <dbReference type="NCBI Taxonomy" id="2051959"/>
    <lineage>
        <taxon>Bacteria</taxon>
        <taxon>Pseudomonadati</taxon>
        <taxon>Acidobacteriota</taxon>
        <taxon>Terriglobia</taxon>
        <taxon>Terriglobales</taxon>
        <taxon>Acidobacteriaceae</taxon>
        <taxon>Tunturiibacter</taxon>
    </lineage>
</organism>
<keyword evidence="2 5" id="KW-0808">Transferase</keyword>
<evidence type="ECO:0000256" key="2">
    <source>
        <dbReference type="ARBA" id="ARBA00022679"/>
    </source>
</evidence>
<dbReference type="InterPro" id="IPR029063">
    <property type="entry name" value="SAM-dependent_MTases_sf"/>
</dbReference>
<dbReference type="PRINTS" id="PR02008">
    <property type="entry name" value="RCMTFAMILY"/>
</dbReference>
<dbReference type="GO" id="GO:0003723">
    <property type="term" value="F:RNA binding"/>
    <property type="evidence" value="ECO:0007669"/>
    <property type="project" value="UniProtKB-UniRule"/>
</dbReference>
<protein>
    <submittedName>
        <fullName evidence="8">16S rRNA (Cytosine967-C5)-methyltransferase</fullName>
        <ecNumber evidence="8">2.1.1.176</ecNumber>
    </submittedName>
</protein>
<dbReference type="InterPro" id="IPR001678">
    <property type="entry name" value="MeTrfase_RsmB-F_NOP2_dom"/>
</dbReference>
<evidence type="ECO:0000313" key="9">
    <source>
        <dbReference type="Proteomes" id="UP000534186"/>
    </source>
</evidence>
<evidence type="ECO:0000256" key="5">
    <source>
        <dbReference type="PROSITE-ProRule" id="PRU01023"/>
    </source>
</evidence>
<dbReference type="PANTHER" id="PTHR22807:SF30">
    <property type="entry name" value="28S RRNA (CYTOSINE(4447)-C(5))-METHYLTRANSFERASE-RELATED"/>
    <property type="match status" value="1"/>
</dbReference>
<comment type="similarity">
    <text evidence="5">Belongs to the class I-like SAM-binding methyltransferase superfamily. RsmB/NOP family.</text>
</comment>
<evidence type="ECO:0000256" key="3">
    <source>
        <dbReference type="ARBA" id="ARBA00022691"/>
    </source>
</evidence>
<feature type="binding site" evidence="5">
    <location>
        <position position="292"/>
    </location>
    <ligand>
        <name>S-adenosyl-L-methionine</name>
        <dbReference type="ChEBI" id="CHEBI:59789"/>
    </ligand>
</feature>
<dbReference type="EMBL" id="JACCCV010000001">
    <property type="protein sequence ID" value="NYF51234.1"/>
    <property type="molecule type" value="Genomic_DNA"/>
</dbReference>
<name>A0A7Y9NKV9_9BACT</name>
<keyword evidence="4 5" id="KW-0694">RNA-binding</keyword>
<evidence type="ECO:0000256" key="4">
    <source>
        <dbReference type="ARBA" id="ARBA00022884"/>
    </source>
</evidence>
<feature type="region of interest" description="Disordered" evidence="6">
    <location>
        <begin position="1"/>
        <end position="29"/>
    </location>
</feature>
<dbReference type="EC" id="2.1.1.176" evidence="8"/>
<feature type="binding site" evidence="5">
    <location>
        <begin position="269"/>
        <end position="275"/>
    </location>
    <ligand>
        <name>S-adenosyl-L-methionine</name>
        <dbReference type="ChEBI" id="CHEBI:59789"/>
    </ligand>
</feature>
<dbReference type="InterPro" id="IPR023267">
    <property type="entry name" value="RCMT"/>
</dbReference>
<evidence type="ECO:0000256" key="1">
    <source>
        <dbReference type="ARBA" id="ARBA00022603"/>
    </source>
</evidence>